<evidence type="ECO:0000313" key="2">
    <source>
        <dbReference type="Proteomes" id="UP001140091"/>
    </source>
</evidence>
<sequence length="95" mass="10996">MCSVKSCVLLIRISYDDPTTRFDHIDSHSHIYQLQPHTGFYSLVYLRALFVELIVLMTPSLIPSLAQLEELERMYRCQDTAQPFSSQENQSNEGE</sequence>
<dbReference type="Proteomes" id="UP001140091">
    <property type="component" value="Unassembled WGS sequence"/>
</dbReference>
<proteinExistence type="predicted"/>
<protein>
    <submittedName>
        <fullName evidence="1">Uncharacterized protein</fullName>
    </submittedName>
</protein>
<dbReference type="EMBL" id="JANBPK010001490">
    <property type="protein sequence ID" value="KAJ2922455.1"/>
    <property type="molecule type" value="Genomic_DNA"/>
</dbReference>
<reference evidence="1" key="1">
    <citation type="submission" date="2022-06" db="EMBL/GenBank/DDBJ databases">
        <title>Genome Sequence of Candolleomyces eurysporus.</title>
        <authorList>
            <person name="Buettner E."/>
        </authorList>
    </citation>
    <scope>NUCLEOTIDE SEQUENCE</scope>
    <source>
        <strain evidence="1">VTCC 930004</strain>
    </source>
</reference>
<accession>A0A9W8ITI8</accession>
<organism evidence="1 2">
    <name type="scientific">Candolleomyces eurysporus</name>
    <dbReference type="NCBI Taxonomy" id="2828524"/>
    <lineage>
        <taxon>Eukaryota</taxon>
        <taxon>Fungi</taxon>
        <taxon>Dikarya</taxon>
        <taxon>Basidiomycota</taxon>
        <taxon>Agaricomycotina</taxon>
        <taxon>Agaricomycetes</taxon>
        <taxon>Agaricomycetidae</taxon>
        <taxon>Agaricales</taxon>
        <taxon>Agaricineae</taxon>
        <taxon>Psathyrellaceae</taxon>
        <taxon>Candolleomyces</taxon>
    </lineage>
</organism>
<keyword evidence="2" id="KW-1185">Reference proteome</keyword>
<comment type="caution">
    <text evidence="1">The sequence shown here is derived from an EMBL/GenBank/DDBJ whole genome shotgun (WGS) entry which is preliminary data.</text>
</comment>
<feature type="non-terminal residue" evidence="1">
    <location>
        <position position="95"/>
    </location>
</feature>
<name>A0A9W8ITI8_9AGAR</name>
<gene>
    <name evidence="1" type="ORF">H1R20_g14650</name>
</gene>
<dbReference type="AlphaFoldDB" id="A0A9W8ITI8"/>
<evidence type="ECO:0000313" key="1">
    <source>
        <dbReference type="EMBL" id="KAJ2922455.1"/>
    </source>
</evidence>